<evidence type="ECO:0000256" key="9">
    <source>
        <dbReference type="ARBA" id="ARBA00022989"/>
    </source>
</evidence>
<feature type="transmembrane region" description="Helical" evidence="12">
    <location>
        <begin position="153"/>
        <end position="173"/>
    </location>
</feature>
<dbReference type="PANTHER" id="PTHR30433">
    <property type="entry name" value="CHEMOTAXIS PROTEIN MOTA"/>
    <property type="match status" value="1"/>
</dbReference>
<protein>
    <submittedName>
        <fullName evidence="15">Chemotaxis protein MotA</fullName>
    </submittedName>
</protein>
<keyword evidence="11 12" id="KW-0472">Membrane</keyword>
<dbReference type="PROSITE" id="PS01307">
    <property type="entry name" value="MOTA"/>
    <property type="match status" value="1"/>
</dbReference>
<dbReference type="InterPro" id="IPR046786">
    <property type="entry name" value="MotA_N"/>
</dbReference>
<evidence type="ECO:0000256" key="6">
    <source>
        <dbReference type="ARBA" id="ARBA00022692"/>
    </source>
</evidence>
<dbReference type="EMBL" id="JAGGJX010000001">
    <property type="protein sequence ID" value="MBP1853793.1"/>
    <property type="molecule type" value="Genomic_DNA"/>
</dbReference>
<feature type="domain" description="Motility protein A N-terminal" evidence="14">
    <location>
        <begin position="7"/>
        <end position="75"/>
    </location>
</feature>
<keyword evidence="16" id="KW-1185">Reference proteome</keyword>
<dbReference type="Proteomes" id="UP000767291">
    <property type="component" value="Unassembled WGS sequence"/>
</dbReference>
<feature type="domain" description="MotA/TolQ/ExbB proton channel" evidence="13">
    <location>
        <begin position="102"/>
        <end position="218"/>
    </location>
</feature>
<evidence type="ECO:0000256" key="10">
    <source>
        <dbReference type="ARBA" id="ARBA00023065"/>
    </source>
</evidence>
<evidence type="ECO:0000256" key="1">
    <source>
        <dbReference type="ARBA" id="ARBA00004651"/>
    </source>
</evidence>
<keyword evidence="3" id="KW-0813">Transport</keyword>
<keyword evidence="9 12" id="KW-1133">Transmembrane helix</keyword>
<keyword evidence="10" id="KW-0406">Ion transport</keyword>
<evidence type="ECO:0000313" key="15">
    <source>
        <dbReference type="EMBL" id="MBP1853793.1"/>
    </source>
</evidence>
<organism evidence="15 16">
    <name type="scientific">Metaclostridioides mangenotii</name>
    <dbReference type="NCBI Taxonomy" id="1540"/>
    <lineage>
        <taxon>Bacteria</taxon>
        <taxon>Bacillati</taxon>
        <taxon>Bacillota</taxon>
        <taxon>Clostridia</taxon>
        <taxon>Peptostreptococcales</taxon>
        <taxon>Peptostreptococcaceae</taxon>
        <taxon>Metaclostridioides</taxon>
    </lineage>
</organism>
<evidence type="ECO:0000256" key="3">
    <source>
        <dbReference type="ARBA" id="ARBA00022448"/>
    </source>
</evidence>
<evidence type="ECO:0000256" key="12">
    <source>
        <dbReference type="SAM" id="Phobius"/>
    </source>
</evidence>
<name>A0ABS4E795_9FIRM</name>
<dbReference type="PANTHER" id="PTHR30433:SF3">
    <property type="entry name" value="MOTILITY PROTEIN A"/>
    <property type="match status" value="1"/>
</dbReference>
<keyword evidence="4" id="KW-1003">Cell membrane</keyword>
<feature type="transmembrane region" description="Helical" evidence="12">
    <location>
        <begin position="7"/>
        <end position="25"/>
    </location>
</feature>
<dbReference type="Pfam" id="PF01618">
    <property type="entry name" value="MotA_ExbB"/>
    <property type="match status" value="1"/>
</dbReference>
<evidence type="ECO:0000256" key="8">
    <source>
        <dbReference type="ARBA" id="ARBA00022781"/>
    </source>
</evidence>
<keyword evidence="6 12" id="KW-0812">Transmembrane</keyword>
<evidence type="ECO:0000259" key="13">
    <source>
        <dbReference type="Pfam" id="PF01618"/>
    </source>
</evidence>
<reference evidence="15 16" key="1">
    <citation type="submission" date="2021-03" db="EMBL/GenBank/DDBJ databases">
        <title>Genomic Encyclopedia of Type Strains, Phase IV (KMG-IV): sequencing the most valuable type-strain genomes for metagenomic binning, comparative biology and taxonomic classification.</title>
        <authorList>
            <person name="Goeker M."/>
        </authorList>
    </citation>
    <scope>NUCLEOTIDE SEQUENCE [LARGE SCALE GENOMIC DNA]</scope>
    <source>
        <strain evidence="15 16">DSM 1289</strain>
    </source>
</reference>
<proteinExistence type="inferred from homology"/>
<dbReference type="InterPro" id="IPR047055">
    <property type="entry name" value="MotA-like"/>
</dbReference>
<dbReference type="RefSeq" id="WP_209455430.1">
    <property type="nucleotide sequence ID" value="NZ_BAAACS010000017.1"/>
</dbReference>
<dbReference type="InterPro" id="IPR002898">
    <property type="entry name" value="MotA_ExbB_proton_chnl"/>
</dbReference>
<feature type="transmembrane region" description="Helical" evidence="12">
    <location>
        <begin position="179"/>
        <end position="201"/>
    </location>
</feature>
<evidence type="ECO:0000256" key="5">
    <source>
        <dbReference type="ARBA" id="ARBA00022500"/>
    </source>
</evidence>
<accession>A0ABS4E795</accession>
<evidence type="ECO:0000256" key="7">
    <source>
        <dbReference type="ARBA" id="ARBA00022779"/>
    </source>
</evidence>
<keyword evidence="5" id="KW-0145">Chemotaxis</keyword>
<evidence type="ECO:0000256" key="4">
    <source>
        <dbReference type="ARBA" id="ARBA00022475"/>
    </source>
</evidence>
<comment type="similarity">
    <text evidence="2">Belongs to the MotA family.</text>
</comment>
<evidence type="ECO:0000313" key="16">
    <source>
        <dbReference type="Proteomes" id="UP000767291"/>
    </source>
</evidence>
<comment type="subcellular location">
    <subcellularLocation>
        <location evidence="1">Cell membrane</location>
        <topology evidence="1">Multi-pass membrane protein</topology>
    </subcellularLocation>
</comment>
<comment type="caution">
    <text evidence="15">The sequence shown here is derived from an EMBL/GenBank/DDBJ whole genome shotgun (WGS) entry which is preliminary data.</text>
</comment>
<evidence type="ECO:0000259" key="14">
    <source>
        <dbReference type="Pfam" id="PF20560"/>
    </source>
</evidence>
<keyword evidence="7" id="KW-0283">Flagellar rotation</keyword>
<feature type="transmembrane region" description="Helical" evidence="12">
    <location>
        <begin position="31"/>
        <end position="51"/>
    </location>
</feature>
<gene>
    <name evidence="15" type="ORF">J2Z43_000183</name>
</gene>
<evidence type="ECO:0000256" key="11">
    <source>
        <dbReference type="ARBA" id="ARBA00023136"/>
    </source>
</evidence>
<dbReference type="InterPro" id="IPR000540">
    <property type="entry name" value="Flag_MotA_CS"/>
</dbReference>
<sequence>MEVTTFLGIIFAIIFVVGAMIFKGISLSVLINPAAFMVIIVGTIATVLNAYPGRDLKNLGKIFKVLFTSEKNESKIGAINDLISCSYIARKEGFLALDQELDQLDNKFMQRALRMVVDGADGDFILSVMESEIEAIEERHSINASIFKQAGGYAPTLGVMGAVFGLIAAMAHIDNTDAMAEAIAAAFIATILGIFSGYVLWNPFSNKLKTKSRHEIFEKRMIIEGVLEIQKGSGTNMVKEKLISFLTEEEILILEKNNVINKNNNAARNKVS</sequence>
<dbReference type="Pfam" id="PF20560">
    <property type="entry name" value="MotA_N"/>
    <property type="match status" value="1"/>
</dbReference>
<evidence type="ECO:0000256" key="2">
    <source>
        <dbReference type="ARBA" id="ARBA00008038"/>
    </source>
</evidence>
<keyword evidence="8" id="KW-0375">Hydrogen ion transport</keyword>